<evidence type="ECO:0000313" key="2">
    <source>
        <dbReference type="Proteomes" id="UP000184488"/>
    </source>
</evidence>
<keyword evidence="2" id="KW-1185">Reference proteome</keyword>
<organism evidence="1 2">
    <name type="scientific">Flavobacterium terrae</name>
    <dbReference type="NCBI Taxonomy" id="415425"/>
    <lineage>
        <taxon>Bacteria</taxon>
        <taxon>Pseudomonadati</taxon>
        <taxon>Bacteroidota</taxon>
        <taxon>Flavobacteriia</taxon>
        <taxon>Flavobacteriales</taxon>
        <taxon>Flavobacteriaceae</taxon>
        <taxon>Flavobacterium</taxon>
    </lineage>
</organism>
<dbReference type="EMBL" id="FQZI01000003">
    <property type="protein sequence ID" value="SHI93260.1"/>
    <property type="molecule type" value="Genomic_DNA"/>
</dbReference>
<dbReference type="STRING" id="415425.SAMN05444363_2158"/>
<proteinExistence type="predicted"/>
<dbReference type="SUPFAM" id="SSF69360">
    <property type="entry name" value="Cell wall binding repeat"/>
    <property type="match status" value="1"/>
</dbReference>
<dbReference type="Gene3D" id="2.20.110.10">
    <property type="entry name" value="Histone H3 K4-specific methyltransferase SET7/9 N-terminal domain"/>
    <property type="match status" value="1"/>
</dbReference>
<dbReference type="AlphaFoldDB" id="A0A1M6F6F8"/>
<sequence>MLKRLLILFGFFFLISCSEKRIKDIDEIVLNENIQEKNGFYHYGDCEEHIGNLYNGKNYYYHENGKIKGNFTLNNGVPEGHWEQFNSDGTKRIDIYFKEGKVIKKIKHN</sequence>
<protein>
    <recommendedName>
        <fullName evidence="3">MORN repeat variant</fullName>
    </recommendedName>
</protein>
<gene>
    <name evidence="1" type="ORF">SAMN05444363_2158</name>
</gene>
<accession>A0A1M6F6F8</accession>
<dbReference type="OrthoDB" id="671157at2"/>
<reference evidence="2" key="1">
    <citation type="submission" date="2016-11" db="EMBL/GenBank/DDBJ databases">
        <authorList>
            <person name="Varghese N."/>
            <person name="Submissions S."/>
        </authorList>
    </citation>
    <scope>NUCLEOTIDE SEQUENCE [LARGE SCALE GENOMIC DNA]</scope>
    <source>
        <strain evidence="2">DSM 18829</strain>
    </source>
</reference>
<dbReference type="Proteomes" id="UP000184488">
    <property type="component" value="Unassembled WGS sequence"/>
</dbReference>
<evidence type="ECO:0000313" key="1">
    <source>
        <dbReference type="EMBL" id="SHI93260.1"/>
    </source>
</evidence>
<evidence type="ECO:0008006" key="3">
    <source>
        <dbReference type="Google" id="ProtNLM"/>
    </source>
</evidence>
<dbReference type="RefSeq" id="WP_073311226.1">
    <property type="nucleotide sequence ID" value="NZ_FQZI01000003.1"/>
</dbReference>
<name>A0A1M6F6F8_9FLAO</name>
<dbReference type="PROSITE" id="PS51257">
    <property type="entry name" value="PROKAR_LIPOPROTEIN"/>
    <property type="match status" value="1"/>
</dbReference>